<dbReference type="RefSeq" id="WP_165898795.1">
    <property type="nucleotide sequence ID" value="NZ_SLUI01000003.1"/>
</dbReference>
<keyword evidence="3" id="KW-1003">Cell membrane</keyword>
<dbReference type="AlphaFoldDB" id="A0A4R1Q2F4"/>
<comment type="caution">
    <text evidence="9">The sequence shown here is derived from an EMBL/GenBank/DDBJ whole genome shotgun (WGS) entry which is preliminary data.</text>
</comment>
<gene>
    <name evidence="9" type="ORF">EV210_103199</name>
</gene>
<evidence type="ECO:0000256" key="7">
    <source>
        <dbReference type="SAM" id="Phobius"/>
    </source>
</evidence>
<dbReference type="Proteomes" id="UP000295063">
    <property type="component" value="Unassembled WGS sequence"/>
</dbReference>
<dbReference type="InterPro" id="IPR051311">
    <property type="entry name" value="DedA_domain"/>
</dbReference>
<feature type="transmembrane region" description="Helical" evidence="7">
    <location>
        <begin position="32"/>
        <end position="49"/>
    </location>
</feature>
<dbReference type="Pfam" id="PF09335">
    <property type="entry name" value="VTT_dom"/>
    <property type="match status" value="1"/>
</dbReference>
<evidence type="ECO:0000313" key="10">
    <source>
        <dbReference type="Proteomes" id="UP000295063"/>
    </source>
</evidence>
<accession>A0A4R1Q2F4</accession>
<reference evidence="9 10" key="1">
    <citation type="submission" date="2019-03" db="EMBL/GenBank/DDBJ databases">
        <title>Genomic Encyclopedia of Type Strains, Phase IV (KMG-IV): sequencing the most valuable type-strain genomes for metagenomic binning, comparative biology and taxonomic classification.</title>
        <authorList>
            <person name="Goeker M."/>
        </authorList>
    </citation>
    <scope>NUCLEOTIDE SEQUENCE [LARGE SCALE GENOMIC DNA]</scope>
    <source>
        <strain evidence="9 10">DSM 15969</strain>
    </source>
</reference>
<comment type="similarity">
    <text evidence="2">Belongs to the DedA family.</text>
</comment>
<keyword evidence="5 7" id="KW-1133">Transmembrane helix</keyword>
<comment type="subcellular location">
    <subcellularLocation>
        <location evidence="1">Cell membrane</location>
        <topology evidence="1">Multi-pass membrane protein</topology>
    </subcellularLocation>
</comment>
<evidence type="ECO:0000256" key="6">
    <source>
        <dbReference type="ARBA" id="ARBA00023136"/>
    </source>
</evidence>
<keyword evidence="10" id="KW-1185">Reference proteome</keyword>
<dbReference type="GO" id="GO:0005886">
    <property type="term" value="C:plasma membrane"/>
    <property type="evidence" value="ECO:0007669"/>
    <property type="project" value="UniProtKB-SubCell"/>
</dbReference>
<proteinExistence type="inferred from homology"/>
<feature type="transmembrane region" description="Helical" evidence="7">
    <location>
        <begin position="113"/>
        <end position="132"/>
    </location>
</feature>
<evidence type="ECO:0000256" key="5">
    <source>
        <dbReference type="ARBA" id="ARBA00022989"/>
    </source>
</evidence>
<feature type="transmembrane region" description="Helical" evidence="7">
    <location>
        <begin position="139"/>
        <end position="158"/>
    </location>
</feature>
<sequence>MEQFFQVIVDFIAWGGYWAIAVGMAMENACMPVPSELIFGFTGYLVYLGRLDFTTAVLAGVAGGLLGSMLAYLVGYYGGPSFVTQYGKYVLLSANHVKAAQRWFDRYGLKAAFFSRLLPVIRTFISLPAGFARVDFIKFSLLTVLGSVPWTIGLIYAGKLLGENWQQISAAGHNAGLIVVGGLLAIIVYCLWKNRTQLSAE</sequence>
<feature type="transmembrane region" description="Helical" evidence="7">
    <location>
        <begin position="170"/>
        <end position="192"/>
    </location>
</feature>
<feature type="transmembrane region" description="Helical" evidence="7">
    <location>
        <begin position="7"/>
        <end position="26"/>
    </location>
</feature>
<dbReference type="PANTHER" id="PTHR42709:SF6">
    <property type="entry name" value="UNDECAPRENYL PHOSPHATE TRANSPORTER A"/>
    <property type="match status" value="1"/>
</dbReference>
<evidence type="ECO:0000256" key="4">
    <source>
        <dbReference type="ARBA" id="ARBA00022692"/>
    </source>
</evidence>
<evidence type="ECO:0000313" key="9">
    <source>
        <dbReference type="EMBL" id="TCL38720.1"/>
    </source>
</evidence>
<dbReference type="EMBL" id="SLUI01000003">
    <property type="protein sequence ID" value="TCL38720.1"/>
    <property type="molecule type" value="Genomic_DNA"/>
</dbReference>
<feature type="domain" description="VTT" evidence="8">
    <location>
        <begin position="33"/>
        <end position="159"/>
    </location>
</feature>
<evidence type="ECO:0000256" key="3">
    <source>
        <dbReference type="ARBA" id="ARBA00022475"/>
    </source>
</evidence>
<evidence type="ECO:0000256" key="2">
    <source>
        <dbReference type="ARBA" id="ARBA00010792"/>
    </source>
</evidence>
<evidence type="ECO:0000259" key="8">
    <source>
        <dbReference type="Pfam" id="PF09335"/>
    </source>
</evidence>
<dbReference type="InterPro" id="IPR032816">
    <property type="entry name" value="VTT_dom"/>
</dbReference>
<keyword evidence="6 7" id="KW-0472">Membrane</keyword>
<evidence type="ECO:0000256" key="1">
    <source>
        <dbReference type="ARBA" id="ARBA00004651"/>
    </source>
</evidence>
<feature type="transmembrane region" description="Helical" evidence="7">
    <location>
        <begin position="56"/>
        <end position="78"/>
    </location>
</feature>
<organism evidence="9 10">
    <name type="scientific">Anaerospora hongkongensis</name>
    <dbReference type="NCBI Taxonomy" id="244830"/>
    <lineage>
        <taxon>Bacteria</taxon>
        <taxon>Bacillati</taxon>
        <taxon>Bacillota</taxon>
        <taxon>Negativicutes</taxon>
        <taxon>Selenomonadales</taxon>
        <taxon>Sporomusaceae</taxon>
        <taxon>Anaerospora</taxon>
    </lineage>
</organism>
<protein>
    <submittedName>
        <fullName evidence="9">Membrane protein DedA with SNARE-associated domain</fullName>
    </submittedName>
</protein>
<dbReference type="PANTHER" id="PTHR42709">
    <property type="entry name" value="ALKALINE PHOSPHATASE LIKE PROTEIN"/>
    <property type="match status" value="1"/>
</dbReference>
<name>A0A4R1Q2F4_9FIRM</name>
<keyword evidence="4 7" id="KW-0812">Transmembrane</keyword>